<organism evidence="1 2">
    <name type="scientific">Panagrolaimus sp. PS1159</name>
    <dbReference type="NCBI Taxonomy" id="55785"/>
    <lineage>
        <taxon>Eukaryota</taxon>
        <taxon>Metazoa</taxon>
        <taxon>Ecdysozoa</taxon>
        <taxon>Nematoda</taxon>
        <taxon>Chromadorea</taxon>
        <taxon>Rhabditida</taxon>
        <taxon>Tylenchina</taxon>
        <taxon>Panagrolaimomorpha</taxon>
        <taxon>Panagrolaimoidea</taxon>
        <taxon>Panagrolaimidae</taxon>
        <taxon>Panagrolaimus</taxon>
    </lineage>
</organism>
<dbReference type="WBParaSite" id="PS1159_v2.g3526.t1">
    <property type="protein sequence ID" value="PS1159_v2.g3526.t1"/>
    <property type="gene ID" value="PS1159_v2.g3526"/>
</dbReference>
<protein>
    <submittedName>
        <fullName evidence="2">Copper transport protein</fullName>
    </submittedName>
</protein>
<reference evidence="2" key="1">
    <citation type="submission" date="2022-11" db="UniProtKB">
        <authorList>
            <consortium name="WormBaseParasite"/>
        </authorList>
    </citation>
    <scope>IDENTIFICATION</scope>
</reference>
<sequence length="292" mass="32600">MSHDHHGHDHDHSGHDHGNNSGTPQPSIATTVAQAVQAVVQNATKTIVNATTKPILQVDEHAHHNHGEDHSNHESDHSAHTEPDHSHAGHQMKMWFHGGTEEVILFDFWRIESGFGLIVSFLLIFILGAIYEGLKWYRIYLQMKETKRIQKQRRAFSPQVTMNQLEESVNKRLSAPHHPNEALLSPSGLNGDQVYVSTVKEADDDDVATEVGFFKWSTKKSSPFDKTRIIQAVLYCVQITIAYFLMLIAMTYNIWLTAAVVLGAGVGHWLFSASYSDSNAETTDAVTSDACH</sequence>
<name>A0AC35GB41_9BILA</name>
<dbReference type="Proteomes" id="UP000887580">
    <property type="component" value="Unplaced"/>
</dbReference>
<evidence type="ECO:0000313" key="2">
    <source>
        <dbReference type="WBParaSite" id="PS1159_v2.g3526.t1"/>
    </source>
</evidence>
<proteinExistence type="predicted"/>
<evidence type="ECO:0000313" key="1">
    <source>
        <dbReference type="Proteomes" id="UP000887580"/>
    </source>
</evidence>
<accession>A0AC35GB41</accession>